<dbReference type="EMBL" id="KB008050">
    <property type="protein sequence ID" value="ELR14588.1"/>
    <property type="molecule type" value="Genomic_DNA"/>
</dbReference>
<organism evidence="1 2">
    <name type="scientific">Acanthamoeba castellanii (strain ATCC 30010 / Neff)</name>
    <dbReference type="NCBI Taxonomy" id="1257118"/>
    <lineage>
        <taxon>Eukaryota</taxon>
        <taxon>Amoebozoa</taxon>
        <taxon>Discosea</taxon>
        <taxon>Longamoebia</taxon>
        <taxon>Centramoebida</taxon>
        <taxon>Acanthamoebidae</taxon>
        <taxon>Acanthamoeba</taxon>
    </lineage>
</organism>
<sequence>MNTPAGSANEPVLRYTAKATPEHLATAQSSSMLSTVFRSAAPELTAPHEVYYLPLDRMGLRAPATPEHWRPTSLDYLVRVPAADPATAAVYSAQCDLNTGEVLAQAQAEHAESGKLYEPRRLASPQLHVTALWLHAVHEGAATNCGDDVVYVIDPLDKTWRQADRPYHMAEFINVASERASNFFSNLNVDDDLAD</sequence>
<dbReference type="VEuPathDB" id="AmoebaDB:ACA1_321050"/>
<evidence type="ECO:0000313" key="2">
    <source>
        <dbReference type="Proteomes" id="UP000011083"/>
    </source>
</evidence>
<dbReference type="RefSeq" id="XP_004336601.1">
    <property type="nucleotide sequence ID" value="XM_004336553.1"/>
</dbReference>
<dbReference type="GeneID" id="14915181"/>
<protein>
    <submittedName>
        <fullName evidence="1">Uncharacterized protein</fullName>
    </submittedName>
</protein>
<accession>L8GPP3</accession>
<gene>
    <name evidence="1" type="ORF">ACA1_321050</name>
</gene>
<dbReference type="KEGG" id="acan:ACA1_321050"/>
<evidence type="ECO:0000313" key="1">
    <source>
        <dbReference type="EMBL" id="ELR14588.1"/>
    </source>
</evidence>
<name>L8GPP3_ACACF</name>
<keyword evidence="2" id="KW-1185">Reference proteome</keyword>
<dbReference type="AlphaFoldDB" id="L8GPP3"/>
<proteinExistence type="predicted"/>
<dbReference type="Proteomes" id="UP000011083">
    <property type="component" value="Unassembled WGS sequence"/>
</dbReference>
<reference evidence="1 2" key="1">
    <citation type="journal article" date="2013" name="Genome Biol.">
        <title>Genome of Acanthamoeba castellanii highlights extensive lateral gene transfer and early evolution of tyrosine kinase signaling.</title>
        <authorList>
            <person name="Clarke M."/>
            <person name="Lohan A.J."/>
            <person name="Liu B."/>
            <person name="Lagkouvardos I."/>
            <person name="Roy S."/>
            <person name="Zafar N."/>
            <person name="Bertelli C."/>
            <person name="Schilde C."/>
            <person name="Kianianmomeni A."/>
            <person name="Burglin T.R."/>
            <person name="Frech C."/>
            <person name="Turcotte B."/>
            <person name="Kopec K.O."/>
            <person name="Synnott J.M."/>
            <person name="Choo C."/>
            <person name="Paponov I."/>
            <person name="Finkler A."/>
            <person name="Soon Heng Tan C."/>
            <person name="Hutchins A.P."/>
            <person name="Weinmeier T."/>
            <person name="Rattei T."/>
            <person name="Chu J.S."/>
            <person name="Gimenez G."/>
            <person name="Irimia M."/>
            <person name="Rigden D.J."/>
            <person name="Fitzpatrick D.A."/>
            <person name="Lorenzo-Morales J."/>
            <person name="Bateman A."/>
            <person name="Chiu C.H."/>
            <person name="Tang P."/>
            <person name="Hegemann P."/>
            <person name="Fromm H."/>
            <person name="Raoult D."/>
            <person name="Greub G."/>
            <person name="Miranda-Saavedra D."/>
            <person name="Chen N."/>
            <person name="Nash P."/>
            <person name="Ginger M.L."/>
            <person name="Horn M."/>
            <person name="Schaap P."/>
            <person name="Caler L."/>
            <person name="Loftus B."/>
        </authorList>
    </citation>
    <scope>NUCLEOTIDE SEQUENCE [LARGE SCALE GENOMIC DNA]</scope>
    <source>
        <strain evidence="1 2">Neff</strain>
    </source>
</reference>